<dbReference type="SUPFAM" id="SSF140453">
    <property type="entry name" value="EsxAB dimer-like"/>
    <property type="match status" value="1"/>
</dbReference>
<dbReference type="EMBL" id="SMKQ01000242">
    <property type="protein sequence ID" value="TDD34093.1"/>
    <property type="molecule type" value="Genomic_DNA"/>
</dbReference>
<accession>A0A4R4XS91</accession>
<dbReference type="RefSeq" id="WP_132621851.1">
    <property type="nucleotide sequence ID" value="NZ_SMKQ01000242.1"/>
</dbReference>
<proteinExistence type="predicted"/>
<dbReference type="AlphaFoldDB" id="A0A4R4XS91"/>
<dbReference type="InterPro" id="IPR036689">
    <property type="entry name" value="ESAT-6-like_sf"/>
</dbReference>
<evidence type="ECO:0000313" key="2">
    <source>
        <dbReference type="Proteomes" id="UP000295302"/>
    </source>
</evidence>
<sequence>MREKQQLLREAADKESLATALTRYAKGLSDAFEGVPSRPEEYDPFWTGPSAGRHLARTQRVRREMADLVDACLITAENLRRRAQRLRETAARLPDPT</sequence>
<keyword evidence="2" id="KW-1185">Reference proteome</keyword>
<protein>
    <submittedName>
        <fullName evidence="1">Uncharacterized protein</fullName>
    </submittedName>
</protein>
<evidence type="ECO:0000313" key="1">
    <source>
        <dbReference type="EMBL" id="TDD34093.1"/>
    </source>
</evidence>
<name>A0A4R4XS91_9ACTN</name>
<dbReference type="OrthoDB" id="3538695at2"/>
<dbReference type="Proteomes" id="UP000295302">
    <property type="component" value="Unassembled WGS sequence"/>
</dbReference>
<comment type="caution">
    <text evidence="1">The sequence shown here is derived from an EMBL/GenBank/DDBJ whole genome shotgun (WGS) entry which is preliminary data.</text>
</comment>
<reference evidence="1 2" key="1">
    <citation type="submission" date="2019-03" db="EMBL/GenBank/DDBJ databases">
        <title>Draft genome sequences of novel Actinobacteria.</title>
        <authorList>
            <person name="Sahin N."/>
            <person name="Ay H."/>
            <person name="Saygin H."/>
        </authorList>
    </citation>
    <scope>NUCLEOTIDE SEQUENCE [LARGE SCALE GENOMIC DNA]</scope>
    <source>
        <strain evidence="1 2">CH32</strain>
    </source>
</reference>
<organism evidence="1 2">
    <name type="scientific">Nonomuraea terrae</name>
    <dbReference type="NCBI Taxonomy" id="2530383"/>
    <lineage>
        <taxon>Bacteria</taxon>
        <taxon>Bacillati</taxon>
        <taxon>Actinomycetota</taxon>
        <taxon>Actinomycetes</taxon>
        <taxon>Streptosporangiales</taxon>
        <taxon>Streptosporangiaceae</taxon>
        <taxon>Nonomuraea</taxon>
    </lineage>
</organism>
<gene>
    <name evidence="1" type="ORF">E1286_41280</name>
</gene>